<accession>A0A1H0B005</accession>
<dbReference type="RefSeq" id="WP_092640308.1">
    <property type="nucleotide sequence ID" value="NZ_FNID01000018.1"/>
</dbReference>
<evidence type="ECO:0000256" key="17">
    <source>
        <dbReference type="SAM" id="Phobius"/>
    </source>
</evidence>
<dbReference type="GO" id="GO:0007059">
    <property type="term" value="P:chromosome segregation"/>
    <property type="evidence" value="ECO:0007669"/>
    <property type="project" value="UniProtKB-KW"/>
</dbReference>
<evidence type="ECO:0000256" key="15">
    <source>
        <dbReference type="PROSITE-ProRule" id="PRU00289"/>
    </source>
</evidence>
<evidence type="ECO:0000256" key="2">
    <source>
        <dbReference type="ARBA" id="ARBA00006474"/>
    </source>
</evidence>
<keyword evidence="5 17" id="KW-0812">Transmembrane</keyword>
<keyword evidence="6 15" id="KW-0547">Nucleotide-binding</keyword>
<dbReference type="Pfam" id="PF17854">
    <property type="entry name" value="FtsK_alpha"/>
    <property type="match status" value="1"/>
</dbReference>
<evidence type="ECO:0000256" key="13">
    <source>
        <dbReference type="ARBA" id="ARBA00024986"/>
    </source>
</evidence>
<reference evidence="19 20" key="1">
    <citation type="submission" date="2016-10" db="EMBL/GenBank/DDBJ databases">
        <authorList>
            <person name="de Groot N.N."/>
        </authorList>
    </citation>
    <scope>NUCLEOTIDE SEQUENCE [LARGE SCALE GENOMIC DNA]</scope>
    <source>
        <strain evidence="19 20">CGMCC 1.5012</strain>
    </source>
</reference>
<dbReference type="GO" id="GO:0051301">
    <property type="term" value="P:cell division"/>
    <property type="evidence" value="ECO:0007669"/>
    <property type="project" value="UniProtKB-KW"/>
</dbReference>
<keyword evidence="20" id="KW-1185">Reference proteome</keyword>
<dbReference type="OrthoDB" id="9807790at2"/>
<keyword evidence="3" id="KW-1003">Cell membrane</keyword>
<feature type="binding site" evidence="15">
    <location>
        <begin position="506"/>
        <end position="513"/>
    </location>
    <ligand>
        <name>ATP</name>
        <dbReference type="ChEBI" id="CHEBI:30616"/>
    </ligand>
</feature>
<dbReference type="STRING" id="258515.SAMN05192585_11810"/>
<name>A0A1H0B005_9FIRM</name>
<dbReference type="GO" id="GO:0005886">
    <property type="term" value="C:plasma membrane"/>
    <property type="evidence" value="ECO:0007669"/>
    <property type="project" value="UniProtKB-SubCell"/>
</dbReference>
<protein>
    <submittedName>
        <fullName evidence="19">DNA translocase FtsK</fullName>
    </submittedName>
</protein>
<evidence type="ECO:0000256" key="5">
    <source>
        <dbReference type="ARBA" id="ARBA00022692"/>
    </source>
</evidence>
<gene>
    <name evidence="19" type="ORF">SAMN05192585_11810</name>
</gene>
<feature type="region of interest" description="Disordered" evidence="16">
    <location>
        <begin position="248"/>
        <end position="291"/>
    </location>
</feature>
<sequence length="845" mass="91934">MAQRRSTTAPKKPAARSSGKSSGGAKSAKAQENESKRAYARRQLYAVILFAAGIFFCALVFVQGTNLWTELHKFMFGMFGGVAYAVPFITMLLAVFMAVDQKAISPAAKCWQAGLLTVMICGAVQIFTTGKPQGDTFFNQIASLYNDGVAKRGGGFFGSVFGWTLYELFDKTGAGITIILLIVLFVMILTGITLLDIFKTVSTPVKKLGDVYQERFDEKSKPRFNIDIPLDDDTEMPGHPITAGQVIWSNTPQTEKERKAALKQKQKEEKQKNKNLIAEIKNKKPESTDANTAGEINNIVERVAPRAPIDIPLDKPSTPKATRQAVENEAKAFEQNIAKTAVEQEAMDNGTGYTYPPITLLEQGKPVNTADISEELRQNAELLVDTLKSFGVVTKVLDISRGPAVTRYELQPSAGVKIAKITSLADDIALNLASGGVRIEAPIPNKPAVGIEVPNKEVSVVKLRTIVDSTEFVSAKSKLSVALGMDLTGDKTITDLTKMPHLLVAGATGSGKSVCINSIIISLLYKSTPDEVRFLMVDPKVVELGIYNGIPHLLVPVVTDPRKAAGALNWAVTEMLNRYKLFADNQVRDLVGYNELAAINDEIKPLPQIVIIIDELADLMIAAPNEVEDAICRLAQMARAAGMHLVIATQRPSVDVITGVIKANIPSRIAFAVSSQVDSRTILDMGGAEKLLGRGDMLFSPVGSSKPIRVQGCYVNEKEVERVVSFIKKGSAADYDDNILDEIEKQAAKEKSSPSGEDGGADSEDEMLPKAIECVVEAGQASTSLLQRKLKLGYARAARIIDEMEQRGIVGPFEGSKPRPVLITRQQWIEMTMRQEPAQEYSMKD</sequence>
<dbReference type="Pfam" id="PF01580">
    <property type="entry name" value="FtsK_SpoIIIE"/>
    <property type="match status" value="1"/>
</dbReference>
<feature type="compositionally biased region" description="Basic and acidic residues" evidence="16">
    <location>
        <begin position="254"/>
        <end position="272"/>
    </location>
</feature>
<evidence type="ECO:0000259" key="18">
    <source>
        <dbReference type="PROSITE" id="PS50901"/>
    </source>
</evidence>
<dbReference type="InterPro" id="IPR041027">
    <property type="entry name" value="FtsK_alpha"/>
</dbReference>
<dbReference type="Gene3D" id="3.40.50.300">
    <property type="entry name" value="P-loop containing nucleotide triphosphate hydrolases"/>
    <property type="match status" value="1"/>
</dbReference>
<comment type="function">
    <text evidence="13">Essential cell division protein that coordinates cell division and chromosome segregation. The N-terminus is involved in assembly of the cell-division machinery. The C-terminus functions as a DNA motor that moves dsDNA in an ATP-dependent manner towards the dif recombination site, which is located within the replication terminus region. Required for activation of the Xer recombinase, allowing activation of chromosome unlinking by recombination.</text>
</comment>
<keyword evidence="10" id="KW-0238">DNA-binding</keyword>
<dbReference type="CDD" id="cd01127">
    <property type="entry name" value="TrwB_TraG_TraD_VirD4"/>
    <property type="match status" value="1"/>
</dbReference>
<evidence type="ECO:0000256" key="3">
    <source>
        <dbReference type="ARBA" id="ARBA00022475"/>
    </source>
</evidence>
<feature type="domain" description="FtsK" evidence="18">
    <location>
        <begin position="489"/>
        <end position="680"/>
    </location>
</feature>
<dbReference type="PANTHER" id="PTHR22683:SF41">
    <property type="entry name" value="DNA TRANSLOCASE FTSK"/>
    <property type="match status" value="1"/>
</dbReference>
<dbReference type="Gene3D" id="3.30.980.40">
    <property type="match status" value="1"/>
</dbReference>
<dbReference type="GO" id="GO:0005524">
    <property type="term" value="F:ATP binding"/>
    <property type="evidence" value="ECO:0007669"/>
    <property type="project" value="UniProtKB-UniRule"/>
</dbReference>
<dbReference type="Pfam" id="PF13491">
    <property type="entry name" value="FtsK_4TM"/>
    <property type="match status" value="1"/>
</dbReference>
<keyword evidence="4" id="KW-0132">Cell division</keyword>
<dbReference type="InterPro" id="IPR018541">
    <property type="entry name" value="Ftsk_gamma"/>
</dbReference>
<evidence type="ECO:0000256" key="14">
    <source>
        <dbReference type="ARBA" id="ARBA00025923"/>
    </source>
</evidence>
<dbReference type="SUPFAM" id="SSF52540">
    <property type="entry name" value="P-loop containing nucleoside triphosphate hydrolases"/>
    <property type="match status" value="1"/>
</dbReference>
<comment type="subcellular location">
    <subcellularLocation>
        <location evidence="1">Cell membrane</location>
        <topology evidence="1">Multi-pass membrane protein</topology>
    </subcellularLocation>
</comment>
<dbReference type="InterPro" id="IPR050206">
    <property type="entry name" value="FtsK/SpoIIIE/SftA"/>
</dbReference>
<evidence type="ECO:0000256" key="16">
    <source>
        <dbReference type="SAM" id="MobiDB-lite"/>
    </source>
</evidence>
<evidence type="ECO:0000256" key="6">
    <source>
        <dbReference type="ARBA" id="ARBA00022741"/>
    </source>
</evidence>
<evidence type="ECO:0000313" key="20">
    <source>
        <dbReference type="Proteomes" id="UP000199182"/>
    </source>
</evidence>
<dbReference type="InterPro" id="IPR027417">
    <property type="entry name" value="P-loop_NTPase"/>
</dbReference>
<dbReference type="SMART" id="SM00843">
    <property type="entry name" value="Ftsk_gamma"/>
    <property type="match status" value="1"/>
</dbReference>
<keyword evidence="12" id="KW-0131">Cell cycle</keyword>
<feature type="transmembrane region" description="Helical" evidence="17">
    <location>
        <begin position="110"/>
        <end position="128"/>
    </location>
</feature>
<feature type="transmembrane region" description="Helical" evidence="17">
    <location>
        <begin position="74"/>
        <end position="98"/>
    </location>
</feature>
<keyword evidence="9 17" id="KW-1133">Transmembrane helix</keyword>
<evidence type="ECO:0000256" key="4">
    <source>
        <dbReference type="ARBA" id="ARBA00022618"/>
    </source>
</evidence>
<keyword evidence="7" id="KW-0159">Chromosome partition</keyword>
<evidence type="ECO:0000256" key="11">
    <source>
        <dbReference type="ARBA" id="ARBA00023136"/>
    </source>
</evidence>
<feature type="transmembrane region" description="Helical" evidence="17">
    <location>
        <begin position="174"/>
        <end position="198"/>
    </location>
</feature>
<dbReference type="SMART" id="SM00382">
    <property type="entry name" value="AAA"/>
    <property type="match status" value="1"/>
</dbReference>
<evidence type="ECO:0000256" key="10">
    <source>
        <dbReference type="ARBA" id="ARBA00023125"/>
    </source>
</evidence>
<dbReference type="PROSITE" id="PS50901">
    <property type="entry name" value="FTSK"/>
    <property type="match status" value="1"/>
</dbReference>
<dbReference type="Pfam" id="PF09397">
    <property type="entry name" value="FtsK_gamma"/>
    <property type="match status" value="1"/>
</dbReference>
<evidence type="ECO:0000256" key="7">
    <source>
        <dbReference type="ARBA" id="ARBA00022829"/>
    </source>
</evidence>
<evidence type="ECO:0000256" key="1">
    <source>
        <dbReference type="ARBA" id="ARBA00004651"/>
    </source>
</evidence>
<dbReference type="PANTHER" id="PTHR22683">
    <property type="entry name" value="SPORULATION PROTEIN RELATED"/>
    <property type="match status" value="1"/>
</dbReference>
<proteinExistence type="inferred from homology"/>
<dbReference type="Proteomes" id="UP000199182">
    <property type="component" value="Unassembled WGS sequence"/>
</dbReference>
<dbReference type="InterPro" id="IPR025199">
    <property type="entry name" value="FtsK_4TM"/>
</dbReference>
<dbReference type="GO" id="GO:0003677">
    <property type="term" value="F:DNA binding"/>
    <property type="evidence" value="ECO:0007669"/>
    <property type="project" value="UniProtKB-KW"/>
</dbReference>
<comment type="subunit">
    <text evidence="14">Homohexamer. Forms a ring that surrounds DNA.</text>
</comment>
<keyword evidence="11 17" id="KW-0472">Membrane</keyword>
<dbReference type="InterPro" id="IPR003593">
    <property type="entry name" value="AAA+_ATPase"/>
</dbReference>
<evidence type="ECO:0000256" key="8">
    <source>
        <dbReference type="ARBA" id="ARBA00022840"/>
    </source>
</evidence>
<dbReference type="SUPFAM" id="SSF46785">
    <property type="entry name" value="Winged helix' DNA-binding domain"/>
    <property type="match status" value="1"/>
</dbReference>
<comment type="similarity">
    <text evidence="2">Belongs to the FtsK/SpoIIIE/SftA family.</text>
</comment>
<evidence type="ECO:0000313" key="19">
    <source>
        <dbReference type="EMBL" id="SDN38990.1"/>
    </source>
</evidence>
<dbReference type="Gene3D" id="1.10.10.10">
    <property type="entry name" value="Winged helix-like DNA-binding domain superfamily/Winged helix DNA-binding domain"/>
    <property type="match status" value="1"/>
</dbReference>
<feature type="region of interest" description="Disordered" evidence="16">
    <location>
        <begin position="1"/>
        <end position="32"/>
    </location>
</feature>
<dbReference type="InterPro" id="IPR036388">
    <property type="entry name" value="WH-like_DNA-bd_sf"/>
</dbReference>
<dbReference type="AlphaFoldDB" id="A0A1H0B005"/>
<feature type="transmembrane region" description="Helical" evidence="17">
    <location>
        <begin position="44"/>
        <end position="62"/>
    </location>
</feature>
<dbReference type="InterPro" id="IPR002543">
    <property type="entry name" value="FtsK_dom"/>
</dbReference>
<keyword evidence="8 15" id="KW-0067">ATP-binding</keyword>
<organism evidence="19 20">
    <name type="scientific">Acetanaerobacterium elongatum</name>
    <dbReference type="NCBI Taxonomy" id="258515"/>
    <lineage>
        <taxon>Bacteria</taxon>
        <taxon>Bacillati</taxon>
        <taxon>Bacillota</taxon>
        <taxon>Clostridia</taxon>
        <taxon>Eubacteriales</taxon>
        <taxon>Oscillospiraceae</taxon>
        <taxon>Acetanaerobacterium</taxon>
    </lineage>
</organism>
<evidence type="ECO:0000256" key="12">
    <source>
        <dbReference type="ARBA" id="ARBA00023306"/>
    </source>
</evidence>
<feature type="compositionally biased region" description="Low complexity" evidence="16">
    <location>
        <begin position="9"/>
        <end position="28"/>
    </location>
</feature>
<evidence type="ECO:0000256" key="9">
    <source>
        <dbReference type="ARBA" id="ARBA00022989"/>
    </source>
</evidence>
<dbReference type="InterPro" id="IPR036390">
    <property type="entry name" value="WH_DNA-bd_sf"/>
</dbReference>
<dbReference type="EMBL" id="FNID01000018">
    <property type="protein sequence ID" value="SDN38990.1"/>
    <property type="molecule type" value="Genomic_DNA"/>
</dbReference>